<accession>H2Y911</accession>
<feature type="compositionally biased region" description="Basic and acidic residues" evidence="1">
    <location>
        <begin position="66"/>
        <end position="77"/>
    </location>
</feature>
<dbReference type="InterPro" id="IPR052642">
    <property type="entry name" value="CC-FHA_domain"/>
</dbReference>
<evidence type="ECO:0000313" key="2">
    <source>
        <dbReference type="Ensembl" id="ENSCSAVP00000001809.1"/>
    </source>
</evidence>
<feature type="compositionally biased region" description="Basic and acidic residues" evidence="1">
    <location>
        <begin position="9"/>
        <end position="22"/>
    </location>
</feature>
<evidence type="ECO:0000313" key="3">
    <source>
        <dbReference type="Proteomes" id="UP000007875"/>
    </source>
</evidence>
<sequence length="216" mass="24722">MKKLTSQLEKSKQDHHEAKEQIHALSTKIANLREDKKHEGIIAEMERESTEMNSLLQSLQSTNAKQQEKLEKQSRDLRKIHRQNKQYLESGRTAETQVEELQRELSELQRSEQAAKVLSEQTGSKYERLRSRVIQAVFTAPGAVKPEQTLSDIEVLKSIQKIIEDRSEFHQQLADLGNNPPPLVVTMDIPEEEASLPAEGNFMEKKSRAARKSGKR</sequence>
<dbReference type="Gene3D" id="1.10.287.1490">
    <property type="match status" value="1"/>
</dbReference>
<evidence type="ECO:0000256" key="1">
    <source>
        <dbReference type="SAM" id="MobiDB-lite"/>
    </source>
</evidence>
<reference evidence="3" key="1">
    <citation type="submission" date="2003-08" db="EMBL/GenBank/DDBJ databases">
        <authorList>
            <person name="Birren B."/>
            <person name="Nusbaum C."/>
            <person name="Abebe A."/>
            <person name="Abouelleil A."/>
            <person name="Adekoya E."/>
            <person name="Ait-zahra M."/>
            <person name="Allen N."/>
            <person name="Allen T."/>
            <person name="An P."/>
            <person name="Anderson M."/>
            <person name="Anderson S."/>
            <person name="Arachchi H."/>
            <person name="Armbruster J."/>
            <person name="Bachantsang P."/>
            <person name="Baldwin J."/>
            <person name="Barry A."/>
            <person name="Bayul T."/>
            <person name="Blitshsteyn B."/>
            <person name="Bloom T."/>
            <person name="Blye J."/>
            <person name="Boguslavskiy L."/>
            <person name="Borowsky M."/>
            <person name="Boukhgalter B."/>
            <person name="Brunache A."/>
            <person name="Butler J."/>
            <person name="Calixte N."/>
            <person name="Calvo S."/>
            <person name="Camarata J."/>
            <person name="Campo K."/>
            <person name="Chang J."/>
            <person name="Cheshatsang Y."/>
            <person name="Citroen M."/>
            <person name="Collymore A."/>
            <person name="Considine T."/>
            <person name="Cook A."/>
            <person name="Cooke P."/>
            <person name="Corum B."/>
            <person name="Cuomo C."/>
            <person name="David R."/>
            <person name="Dawoe T."/>
            <person name="Degray S."/>
            <person name="Dodge S."/>
            <person name="Dooley K."/>
            <person name="Dorje P."/>
            <person name="Dorjee K."/>
            <person name="Dorris L."/>
            <person name="Duffey N."/>
            <person name="Dupes A."/>
            <person name="Elkins T."/>
            <person name="Engels R."/>
            <person name="Erickson J."/>
            <person name="Farina A."/>
            <person name="Faro S."/>
            <person name="Ferreira P."/>
            <person name="Fischer H."/>
            <person name="Fitzgerald M."/>
            <person name="Foley K."/>
            <person name="Gage D."/>
            <person name="Galagan J."/>
            <person name="Gearin G."/>
            <person name="Gnerre S."/>
            <person name="Gnirke A."/>
            <person name="Goyette A."/>
            <person name="Graham J."/>
            <person name="Grandbois E."/>
            <person name="Gyaltsen K."/>
            <person name="Hafez N."/>
            <person name="Hagopian D."/>
            <person name="Hagos B."/>
            <person name="Hall J."/>
            <person name="Hatcher B."/>
            <person name="Heller A."/>
            <person name="Higgins H."/>
            <person name="Honan T."/>
            <person name="Horn A."/>
            <person name="Houde N."/>
            <person name="Hughes L."/>
            <person name="Hulme W."/>
            <person name="Husby E."/>
            <person name="Iliev I."/>
            <person name="Jaffe D."/>
            <person name="Jones C."/>
            <person name="Kamal M."/>
            <person name="Kamat A."/>
            <person name="Kamvysselis M."/>
            <person name="Karlsson E."/>
            <person name="Kells C."/>
            <person name="Kieu A."/>
            <person name="Kisner P."/>
            <person name="Kodira C."/>
            <person name="Kulbokas E."/>
            <person name="Labutti K."/>
            <person name="Lama D."/>
            <person name="Landers T."/>
            <person name="Leger J."/>
            <person name="Levine S."/>
            <person name="Lewis D."/>
            <person name="Lewis T."/>
            <person name="Lindblad-toh K."/>
            <person name="Liu X."/>
            <person name="Lokyitsang T."/>
            <person name="Lokyitsang Y."/>
            <person name="Lucien O."/>
            <person name="Lui A."/>
            <person name="Ma L.J."/>
            <person name="Mabbitt R."/>
            <person name="Macdonald J."/>
            <person name="Maclean C."/>
            <person name="Major J."/>
            <person name="Manning J."/>
            <person name="Marabella R."/>
            <person name="Maru K."/>
            <person name="Matthews C."/>
            <person name="Mauceli E."/>
            <person name="Mccarthy M."/>
            <person name="Mcdonough S."/>
            <person name="Mcghee T."/>
            <person name="Meldrim J."/>
            <person name="Meneus L."/>
            <person name="Mesirov J."/>
            <person name="Mihalev A."/>
            <person name="Mihova T."/>
            <person name="Mikkelsen T."/>
            <person name="Mlenga V."/>
            <person name="Moru K."/>
            <person name="Mozes J."/>
            <person name="Mulrain L."/>
            <person name="Munson G."/>
            <person name="Naylor J."/>
            <person name="Newes C."/>
            <person name="Nguyen C."/>
            <person name="Nguyen N."/>
            <person name="Nguyen T."/>
            <person name="Nicol R."/>
            <person name="Nielsen C."/>
            <person name="Nizzari M."/>
            <person name="Norbu C."/>
            <person name="Norbu N."/>
            <person name="O'donnell P."/>
            <person name="Okoawo O."/>
            <person name="O'leary S."/>
            <person name="Omotosho B."/>
            <person name="O'neill K."/>
            <person name="Osman S."/>
            <person name="Parker S."/>
            <person name="Perrin D."/>
            <person name="Phunkhang P."/>
            <person name="Piqani B."/>
            <person name="Purcell S."/>
            <person name="Rachupka T."/>
            <person name="Ramasamy U."/>
            <person name="Rameau R."/>
            <person name="Ray V."/>
            <person name="Raymond C."/>
            <person name="Retta R."/>
            <person name="Richardson S."/>
            <person name="Rise C."/>
            <person name="Rodriguez J."/>
            <person name="Rogers J."/>
            <person name="Rogov P."/>
            <person name="Rutman M."/>
            <person name="Schupbach R."/>
            <person name="Seaman C."/>
            <person name="Settipalli S."/>
            <person name="Sharpe T."/>
            <person name="Sheridan J."/>
            <person name="Sherpa N."/>
            <person name="Shi J."/>
            <person name="Smirnov S."/>
            <person name="Smith C."/>
            <person name="Sougnez C."/>
            <person name="Spencer B."/>
            <person name="Stalker J."/>
            <person name="Stange-thomann N."/>
            <person name="Stavropoulos S."/>
            <person name="Stetson K."/>
            <person name="Stone C."/>
            <person name="Stone S."/>
            <person name="Stubbs M."/>
            <person name="Talamas J."/>
            <person name="Tchuinga P."/>
            <person name="Tenzing P."/>
            <person name="Tesfaye S."/>
            <person name="Theodore J."/>
            <person name="Thoulutsang Y."/>
            <person name="Topham K."/>
            <person name="Towey S."/>
            <person name="Tsamla T."/>
            <person name="Tsomo N."/>
            <person name="Vallee D."/>
            <person name="Vassiliev H."/>
            <person name="Venkataraman V."/>
            <person name="Vinson J."/>
            <person name="Vo A."/>
            <person name="Wade C."/>
            <person name="Wang S."/>
            <person name="Wangchuk T."/>
            <person name="Wangdi T."/>
            <person name="Whittaker C."/>
            <person name="Wilkinson J."/>
            <person name="Wu Y."/>
            <person name="Wyman D."/>
            <person name="Yadav S."/>
            <person name="Yang S."/>
            <person name="Yang X."/>
            <person name="Yeager S."/>
            <person name="Yee E."/>
            <person name="Young G."/>
            <person name="Zainoun J."/>
            <person name="Zembeck L."/>
            <person name="Zimmer A."/>
            <person name="Zody M."/>
            <person name="Lander E."/>
        </authorList>
    </citation>
    <scope>NUCLEOTIDE SEQUENCE [LARGE SCALE GENOMIC DNA]</scope>
</reference>
<dbReference type="Ensembl" id="ENSCSAVT00000001840.1">
    <property type="protein sequence ID" value="ENSCSAVP00000001809.1"/>
    <property type="gene ID" value="ENSCSAVG00000001049.1"/>
</dbReference>
<dbReference type="InParanoid" id="H2Y911"/>
<reference evidence="2" key="3">
    <citation type="submission" date="2025-09" db="UniProtKB">
        <authorList>
            <consortium name="Ensembl"/>
        </authorList>
    </citation>
    <scope>IDENTIFICATION</scope>
</reference>
<proteinExistence type="predicted"/>
<feature type="region of interest" description="Disordered" evidence="1">
    <location>
        <begin position="61"/>
        <end position="95"/>
    </location>
</feature>
<dbReference type="OMA" id="FNERTEF"/>
<feature type="region of interest" description="Disordered" evidence="1">
    <location>
        <begin position="195"/>
        <end position="216"/>
    </location>
</feature>
<dbReference type="GeneTree" id="ENSGT00940000154171"/>
<organism evidence="2 3">
    <name type="scientific">Ciona savignyi</name>
    <name type="common">Pacific transparent sea squirt</name>
    <dbReference type="NCBI Taxonomy" id="51511"/>
    <lineage>
        <taxon>Eukaryota</taxon>
        <taxon>Metazoa</taxon>
        <taxon>Chordata</taxon>
        <taxon>Tunicata</taxon>
        <taxon>Ascidiacea</taxon>
        <taxon>Phlebobranchia</taxon>
        <taxon>Cionidae</taxon>
        <taxon>Ciona</taxon>
    </lineage>
</organism>
<dbReference type="PANTHER" id="PTHR18853:SF10">
    <property type="entry name" value="FHA DOMAIN-CONTAINING PROTEIN"/>
    <property type="match status" value="1"/>
</dbReference>
<feature type="region of interest" description="Disordered" evidence="1">
    <location>
        <begin position="1"/>
        <end position="31"/>
    </location>
</feature>
<dbReference type="AlphaFoldDB" id="H2Y911"/>
<name>H2Y911_CIOSA</name>
<dbReference type="eggNOG" id="ENOG502RXSM">
    <property type="taxonomic scope" value="Eukaryota"/>
</dbReference>
<dbReference type="PANTHER" id="PTHR18853">
    <property type="entry name" value="FORKHEAD-ASSOCIATED DOMAIN-CONTAINING PROTEIN 1-RELATED"/>
    <property type="match status" value="1"/>
</dbReference>
<keyword evidence="3" id="KW-1185">Reference proteome</keyword>
<dbReference type="STRING" id="51511.ENSCSAVP00000001809"/>
<dbReference type="Proteomes" id="UP000007875">
    <property type="component" value="Unassembled WGS sequence"/>
</dbReference>
<reference evidence="2" key="2">
    <citation type="submission" date="2025-08" db="UniProtKB">
        <authorList>
            <consortium name="Ensembl"/>
        </authorList>
    </citation>
    <scope>IDENTIFICATION</scope>
</reference>
<dbReference type="HOGENOM" id="CLU_1277245_0_0_1"/>
<protein>
    <submittedName>
        <fullName evidence="2">Uncharacterized protein</fullName>
    </submittedName>
</protein>